<dbReference type="InterPro" id="IPR049560">
    <property type="entry name" value="MeTrfase_RsmB-F_NOP2_cat"/>
</dbReference>
<sequence length="437" mass="49946">MEQFDARMKSLLKDEYDDFKKALLEKPVKGLYLNRNKKNVERVLDQNYVEHHPIVENGYLYDENYHPGRSAYFLAGLYYIQEPSAMLVADALPIEPDDFVLDMCAAPGGKSCEIASRLTGEGVLIANDIEASRARILSENIERFGLDNTIVTNIDPMRFTKQFQEAFDKIVLDAPCSGEGMFRKLEQAIDTWSEEKVLECAHIQKNLLKGAYEMLKQGGMVIYSTCTYSYEENEAMVHYAVDQLGFELLPLTKSHGLCPGVDLDEVVRCYPHHYRGEGHFIALLRKPGNSPRKQVRTMKSQVNPADLKVLKAFYQENLNKKVPSYIIENNGHIYAVKKNFPELKGIRVLRNGLYLGEVRKNRFIPSYSLALTLTKQDVKRSYDYPSESEEIKKYIHGETLEGTGEKGFGVIFVDGYPLSFYKESNQVKNLFPKGLRR</sequence>
<dbReference type="PANTHER" id="PTHR22807:SF30">
    <property type="entry name" value="28S RRNA (CYTOSINE(4447)-C(5))-METHYLTRANSFERASE-RELATED"/>
    <property type="match status" value="1"/>
</dbReference>
<evidence type="ECO:0000256" key="6">
    <source>
        <dbReference type="PROSITE-ProRule" id="PRU01023"/>
    </source>
</evidence>
<dbReference type="RefSeq" id="WP_217748166.1">
    <property type="nucleotide sequence ID" value="NZ_JAHOEB010000082.1"/>
</dbReference>
<evidence type="ECO:0000313" key="10">
    <source>
        <dbReference type="Proteomes" id="UP001196408"/>
    </source>
</evidence>
<proteinExistence type="inferred from homology"/>
<comment type="similarity">
    <text evidence="6">Belongs to the class I-like SAM-binding methyltransferase superfamily. RsmB/NOP family.</text>
</comment>
<feature type="binding site" evidence="6">
    <location>
        <position position="173"/>
    </location>
    <ligand>
        <name>S-adenosyl-L-methionine</name>
        <dbReference type="ChEBI" id="CHEBI:59789"/>
    </ligand>
</feature>
<keyword evidence="2 6" id="KW-0489">Methyltransferase</keyword>
<feature type="domain" description="SAM-dependent MTase RsmB/NOP-type" evidence="7">
    <location>
        <begin position="1"/>
        <end position="287"/>
    </location>
</feature>
<evidence type="ECO:0000313" key="11">
    <source>
        <dbReference type="Proteomes" id="UP001197492"/>
    </source>
</evidence>
<keyword evidence="3 6" id="KW-0808">Transferase</keyword>
<dbReference type="GO" id="GO:0008757">
    <property type="term" value="F:S-adenosylmethionine-dependent methyltransferase activity"/>
    <property type="evidence" value="ECO:0007669"/>
    <property type="project" value="InterPro"/>
</dbReference>
<reference evidence="8 11" key="1">
    <citation type="submission" date="2021-06" db="EMBL/GenBank/DDBJ databases">
        <title>Collection of gut derived symbiotic bacterial strains cultured from healthy donors.</title>
        <authorList>
            <person name="Lin H."/>
            <person name="Littmann E."/>
            <person name="Pamer E.G."/>
        </authorList>
    </citation>
    <scope>NUCLEOTIDE SEQUENCE</scope>
    <source>
        <strain evidence="9 11">MSK.21.70</strain>
        <strain evidence="8">MSK.21.82</strain>
    </source>
</reference>
<dbReference type="InterPro" id="IPR031341">
    <property type="entry name" value="Methyltr_RsmF_N"/>
</dbReference>
<keyword evidence="4 6" id="KW-0949">S-adenosyl-L-methionine</keyword>
<feature type="binding site" evidence="6">
    <location>
        <begin position="104"/>
        <end position="110"/>
    </location>
    <ligand>
        <name>S-adenosyl-L-methionine</name>
        <dbReference type="ChEBI" id="CHEBI:59789"/>
    </ligand>
</feature>
<dbReference type="GO" id="GO:0006396">
    <property type="term" value="P:RNA processing"/>
    <property type="evidence" value="ECO:0007669"/>
    <property type="project" value="InterPro"/>
</dbReference>
<dbReference type="Proteomes" id="UP001196408">
    <property type="component" value="Unassembled WGS sequence"/>
</dbReference>
<organism evidence="8 10">
    <name type="scientific">Catenibacterium mitsuokai</name>
    <dbReference type="NCBI Taxonomy" id="100886"/>
    <lineage>
        <taxon>Bacteria</taxon>
        <taxon>Bacillati</taxon>
        <taxon>Bacillota</taxon>
        <taxon>Erysipelotrichia</taxon>
        <taxon>Erysipelotrichales</taxon>
        <taxon>Coprobacillaceae</taxon>
        <taxon>Catenibacterium</taxon>
    </lineage>
</organism>
<evidence type="ECO:0000256" key="3">
    <source>
        <dbReference type="ARBA" id="ARBA00022679"/>
    </source>
</evidence>
<dbReference type="InterPro" id="IPR011023">
    <property type="entry name" value="Nop2p"/>
</dbReference>
<dbReference type="InterPro" id="IPR023267">
    <property type="entry name" value="RCMT"/>
</dbReference>
<dbReference type="Pfam" id="PF17125">
    <property type="entry name" value="Methyltr_RsmF_N"/>
    <property type="match status" value="1"/>
</dbReference>
<keyword evidence="11" id="KW-1185">Reference proteome</keyword>
<evidence type="ECO:0000256" key="5">
    <source>
        <dbReference type="ARBA" id="ARBA00022884"/>
    </source>
</evidence>
<dbReference type="AlphaFoldDB" id="A0AAW4N2V1"/>
<dbReference type="PROSITE" id="PS51686">
    <property type="entry name" value="SAM_MT_RSMB_NOP"/>
    <property type="match status" value="1"/>
</dbReference>
<keyword evidence="1" id="KW-0963">Cytoplasm</keyword>
<dbReference type="Pfam" id="PF13636">
    <property type="entry name" value="Methyltranf_PUA"/>
    <property type="match status" value="1"/>
</dbReference>
<evidence type="ECO:0000256" key="2">
    <source>
        <dbReference type="ARBA" id="ARBA00022603"/>
    </source>
</evidence>
<dbReference type="GO" id="GO:0001510">
    <property type="term" value="P:RNA methylation"/>
    <property type="evidence" value="ECO:0007669"/>
    <property type="project" value="InterPro"/>
</dbReference>
<dbReference type="CDD" id="cd02440">
    <property type="entry name" value="AdoMet_MTases"/>
    <property type="match status" value="1"/>
</dbReference>
<evidence type="ECO:0000259" key="7">
    <source>
        <dbReference type="PROSITE" id="PS51686"/>
    </source>
</evidence>
<evidence type="ECO:0000256" key="4">
    <source>
        <dbReference type="ARBA" id="ARBA00022691"/>
    </source>
</evidence>
<feature type="active site" description="Nucleophile" evidence="6">
    <location>
        <position position="226"/>
    </location>
</feature>
<dbReference type="GO" id="GO:0003723">
    <property type="term" value="F:RNA binding"/>
    <property type="evidence" value="ECO:0007669"/>
    <property type="project" value="UniProtKB-UniRule"/>
</dbReference>
<evidence type="ECO:0000313" key="8">
    <source>
        <dbReference type="EMBL" id="MBV3383488.1"/>
    </source>
</evidence>
<dbReference type="NCBIfam" id="TIGR00446">
    <property type="entry name" value="nop2p"/>
    <property type="match status" value="1"/>
</dbReference>
<dbReference type="InterPro" id="IPR031340">
    <property type="entry name" value="RsmF_methylt_CI"/>
</dbReference>
<dbReference type="CDD" id="cd21147">
    <property type="entry name" value="RsmF_methylt_CTD1"/>
    <property type="match status" value="1"/>
</dbReference>
<feature type="binding site" evidence="6">
    <location>
        <position position="128"/>
    </location>
    <ligand>
        <name>S-adenosyl-L-methionine</name>
        <dbReference type="ChEBI" id="CHEBI:59789"/>
    </ligand>
</feature>
<feature type="binding site" evidence="6">
    <location>
        <position position="155"/>
    </location>
    <ligand>
        <name>S-adenosyl-L-methionine</name>
        <dbReference type="ChEBI" id="CHEBI:59789"/>
    </ligand>
</feature>
<dbReference type="Pfam" id="PF17126">
    <property type="entry name" value="RsmF_methylt_CI"/>
    <property type="match status" value="1"/>
</dbReference>
<evidence type="ECO:0000256" key="1">
    <source>
        <dbReference type="ARBA" id="ARBA00022490"/>
    </source>
</evidence>
<dbReference type="EMBL" id="JAHOEL010000080">
    <property type="protein sequence ID" value="MBV3393511.1"/>
    <property type="molecule type" value="Genomic_DNA"/>
</dbReference>
<gene>
    <name evidence="8" type="ORF">KSV97_09750</name>
    <name evidence="9" type="ORF">KSW06_09680</name>
</gene>
<dbReference type="Proteomes" id="UP001197492">
    <property type="component" value="Unassembled WGS sequence"/>
</dbReference>
<protein>
    <submittedName>
        <fullName evidence="8">RsmF rRNA methyltransferase first C-terminal domain-containing protein</fullName>
    </submittedName>
</protein>
<keyword evidence="5 6" id="KW-0694">RNA-binding</keyword>
<dbReference type="InterPro" id="IPR001678">
    <property type="entry name" value="MeTrfase_RsmB-F_NOP2_dom"/>
</dbReference>
<dbReference type="InterPro" id="IPR027391">
    <property type="entry name" value="Nol1_Nop2_Fmu_2"/>
</dbReference>
<dbReference type="PANTHER" id="PTHR22807">
    <property type="entry name" value="NOP2 YEAST -RELATED NOL1/NOP2/FMU SUN DOMAIN-CONTAINING"/>
    <property type="match status" value="1"/>
</dbReference>
<name>A0AAW4N2V1_9FIRM</name>
<dbReference type="EMBL" id="JAHOEF010000081">
    <property type="protein sequence ID" value="MBV3383488.1"/>
    <property type="molecule type" value="Genomic_DNA"/>
</dbReference>
<dbReference type="Pfam" id="PF01189">
    <property type="entry name" value="Methyltr_RsmB-F"/>
    <property type="match status" value="1"/>
</dbReference>
<comment type="caution">
    <text evidence="8">The sequence shown here is derived from an EMBL/GenBank/DDBJ whole genome shotgun (WGS) entry which is preliminary data.</text>
</comment>
<accession>A0AAW4N2V1</accession>
<dbReference type="GO" id="GO:0008173">
    <property type="term" value="F:RNA methyltransferase activity"/>
    <property type="evidence" value="ECO:0007669"/>
    <property type="project" value="InterPro"/>
</dbReference>
<evidence type="ECO:0000313" key="9">
    <source>
        <dbReference type="EMBL" id="MBV3393511.1"/>
    </source>
</evidence>